<organism evidence="1 2">
    <name type="scientific">Arctium lappa</name>
    <name type="common">Greater burdock</name>
    <name type="synonym">Lappa major</name>
    <dbReference type="NCBI Taxonomy" id="4217"/>
    <lineage>
        <taxon>Eukaryota</taxon>
        <taxon>Viridiplantae</taxon>
        <taxon>Streptophyta</taxon>
        <taxon>Embryophyta</taxon>
        <taxon>Tracheophyta</taxon>
        <taxon>Spermatophyta</taxon>
        <taxon>Magnoliopsida</taxon>
        <taxon>eudicotyledons</taxon>
        <taxon>Gunneridae</taxon>
        <taxon>Pentapetalae</taxon>
        <taxon>asterids</taxon>
        <taxon>campanulids</taxon>
        <taxon>Asterales</taxon>
        <taxon>Asteraceae</taxon>
        <taxon>Carduoideae</taxon>
        <taxon>Cardueae</taxon>
        <taxon>Arctiinae</taxon>
        <taxon>Arctium</taxon>
    </lineage>
</organism>
<keyword evidence="2" id="KW-1185">Reference proteome</keyword>
<reference evidence="2" key="1">
    <citation type="journal article" date="2022" name="Mol. Ecol. Resour.">
        <title>The genomes of chicory, endive, great burdock and yacon provide insights into Asteraceae palaeo-polyploidization history and plant inulin production.</title>
        <authorList>
            <person name="Fan W."/>
            <person name="Wang S."/>
            <person name="Wang H."/>
            <person name="Wang A."/>
            <person name="Jiang F."/>
            <person name="Liu H."/>
            <person name="Zhao H."/>
            <person name="Xu D."/>
            <person name="Zhang Y."/>
        </authorList>
    </citation>
    <scope>NUCLEOTIDE SEQUENCE [LARGE SCALE GENOMIC DNA]</scope>
    <source>
        <strain evidence="2">cv. Niubang</strain>
    </source>
</reference>
<proteinExistence type="predicted"/>
<name>A0ACB8Y6H6_ARCLA</name>
<gene>
    <name evidence="1" type="ORF">L6452_35245</name>
</gene>
<evidence type="ECO:0000313" key="2">
    <source>
        <dbReference type="Proteomes" id="UP001055879"/>
    </source>
</evidence>
<sequence>MYRKYPKKRRPSREIKTERTGKDSVDRKARKGHSRKEKVGKEKVGKEKVGRHIIRSYNDVVKGKEKENSPSEEVIEPWQAKEGLKNRKEGEDGKQGSQRIEEIEVVGESVQVNDADVAQKDEHPVGRSSENQSQNQRAEGGVQESRQRDFEKSPCSKVMSASNDEGGGDGVDVEKRECLDNFGGDFENGQNQGGFLEKGFGPGGHDLKSTFHSGVGQIGDSENGQGRTESHVEGGRNWQDGEREEENETGMFH</sequence>
<dbReference type="EMBL" id="CM042059">
    <property type="protein sequence ID" value="KAI3680474.1"/>
    <property type="molecule type" value="Genomic_DNA"/>
</dbReference>
<evidence type="ECO:0000313" key="1">
    <source>
        <dbReference type="EMBL" id="KAI3680474.1"/>
    </source>
</evidence>
<accession>A0ACB8Y6H6</accession>
<dbReference type="Proteomes" id="UP001055879">
    <property type="component" value="Linkage Group LG13"/>
</dbReference>
<protein>
    <submittedName>
        <fullName evidence="1">Uncharacterized protein</fullName>
    </submittedName>
</protein>
<comment type="caution">
    <text evidence="1">The sequence shown here is derived from an EMBL/GenBank/DDBJ whole genome shotgun (WGS) entry which is preliminary data.</text>
</comment>
<reference evidence="1 2" key="2">
    <citation type="journal article" date="2022" name="Mol. Ecol. Resour.">
        <title>The genomes of chicory, endive, great burdock and yacon provide insights into Asteraceae paleo-polyploidization history and plant inulin production.</title>
        <authorList>
            <person name="Fan W."/>
            <person name="Wang S."/>
            <person name="Wang H."/>
            <person name="Wang A."/>
            <person name="Jiang F."/>
            <person name="Liu H."/>
            <person name="Zhao H."/>
            <person name="Xu D."/>
            <person name="Zhang Y."/>
        </authorList>
    </citation>
    <scope>NUCLEOTIDE SEQUENCE [LARGE SCALE GENOMIC DNA]</scope>
    <source>
        <strain evidence="2">cv. Niubang</strain>
    </source>
</reference>